<evidence type="ECO:0000313" key="1">
    <source>
        <dbReference type="EMBL" id="KAE8251543.1"/>
    </source>
</evidence>
<protein>
    <submittedName>
        <fullName evidence="1">Uncharacterized protein</fullName>
    </submittedName>
</protein>
<organism evidence="1 2">
    <name type="scientific">Tilletia indica</name>
    <dbReference type="NCBI Taxonomy" id="43049"/>
    <lineage>
        <taxon>Eukaryota</taxon>
        <taxon>Fungi</taxon>
        <taxon>Dikarya</taxon>
        <taxon>Basidiomycota</taxon>
        <taxon>Ustilaginomycotina</taxon>
        <taxon>Exobasidiomycetes</taxon>
        <taxon>Tilletiales</taxon>
        <taxon>Tilletiaceae</taxon>
        <taxon>Tilletia</taxon>
    </lineage>
</organism>
<proteinExistence type="predicted"/>
<evidence type="ECO:0000313" key="2">
    <source>
        <dbReference type="Proteomes" id="UP000077521"/>
    </source>
</evidence>
<comment type="caution">
    <text evidence="1">The sequence shown here is derived from an EMBL/GenBank/DDBJ whole genome shotgun (WGS) entry which is preliminary data.</text>
</comment>
<dbReference type="AlphaFoldDB" id="A0A177TLE5"/>
<reference evidence="1" key="1">
    <citation type="submission" date="2016-04" db="EMBL/GenBank/DDBJ databases">
        <authorList>
            <person name="Nguyen H.D."/>
            <person name="Samba Siva P."/>
            <person name="Cullis J."/>
            <person name="Levesque C.A."/>
            <person name="Hambleton S."/>
        </authorList>
    </citation>
    <scope>NUCLEOTIDE SEQUENCE</scope>
    <source>
        <strain evidence="1">DAOMC 236416</strain>
    </source>
</reference>
<reference evidence="1" key="2">
    <citation type="journal article" date="2019" name="IMA Fungus">
        <title>Genome sequencing and comparison of five Tilletia species to identify candidate genes for the detection of regulated species infecting wheat.</title>
        <authorList>
            <person name="Nguyen H.D.T."/>
            <person name="Sultana T."/>
            <person name="Kesanakurti P."/>
            <person name="Hambleton S."/>
        </authorList>
    </citation>
    <scope>NUCLEOTIDE SEQUENCE</scope>
    <source>
        <strain evidence="1">DAOMC 236416</strain>
    </source>
</reference>
<gene>
    <name evidence="1" type="ORF">A4X13_0g3946</name>
</gene>
<accession>A0A177TLE5</accession>
<name>A0A177TLE5_9BASI</name>
<keyword evidence="2" id="KW-1185">Reference proteome</keyword>
<sequence>MRTLILPIVFLSVLGSHAVPVAHKPVLSAPSSRDVTREGAGIISSGDVAASRDLNTAGADWSYPAEQLAARELFYASGNGLALPFVDRASLDEAGDLFDGVSSNEASLADVIQLRQSSYDFSPDFGLTPHLSAHVRDLSPSLPDYDQGLPEADDFLDNVSSNGDSLADTVEARDISYDEIDGALHEKRIVYNPKITYPNHNTVWQAGDKVHVNWRTAEIPQAYESHQGSIMLGYRPSNGEGGLNLHRTLVSHFSIMDGSISFKLPDNLPTRNDYIVVLFGDSGNASPLFTIRGRQNQLVQMLGVGTDSEYQEGLIHPLMYKAKEAKQPSPTVGPGVEGQTLEGIIKSNSNGLLL</sequence>
<dbReference type="OrthoDB" id="2339190at2759"/>
<dbReference type="Proteomes" id="UP000077521">
    <property type="component" value="Unassembled WGS sequence"/>
</dbReference>
<dbReference type="EMBL" id="LWDF02000242">
    <property type="protein sequence ID" value="KAE8251543.1"/>
    <property type="molecule type" value="Genomic_DNA"/>
</dbReference>